<dbReference type="Gene3D" id="3.40.50.150">
    <property type="entry name" value="Vaccinia Virus protein VP39"/>
    <property type="match status" value="1"/>
</dbReference>
<dbReference type="Gramene" id="KZN00774">
    <property type="protein sequence ID" value="KZN00774"/>
    <property type="gene ID" value="DCAR_009528"/>
</dbReference>
<keyword evidence="2" id="KW-1185">Reference proteome</keyword>
<evidence type="ECO:0000313" key="2">
    <source>
        <dbReference type="Proteomes" id="UP000077755"/>
    </source>
</evidence>
<dbReference type="GO" id="GO:0009820">
    <property type="term" value="P:alkaloid metabolic process"/>
    <property type="evidence" value="ECO:0007669"/>
    <property type="project" value="UniProtKB-KW"/>
</dbReference>
<dbReference type="Proteomes" id="UP000077755">
    <property type="component" value="Chromosome 3"/>
</dbReference>
<dbReference type="SUPFAM" id="SSF53335">
    <property type="entry name" value="S-adenosyl-L-methionine-dependent methyltransferases"/>
    <property type="match status" value="1"/>
</dbReference>
<dbReference type="AlphaFoldDB" id="A0A166A5S6"/>
<dbReference type="Pfam" id="PF08241">
    <property type="entry name" value="Methyltransf_11"/>
    <property type="match status" value="1"/>
</dbReference>
<dbReference type="InterPro" id="IPR029063">
    <property type="entry name" value="SAM-dependent_MTases_sf"/>
</dbReference>
<gene>
    <name evidence="1" type="ORF">DCAR_0310770</name>
</gene>
<organism evidence="1 2">
    <name type="scientific">Daucus carota subsp. sativus</name>
    <name type="common">Carrot</name>
    <dbReference type="NCBI Taxonomy" id="79200"/>
    <lineage>
        <taxon>Eukaryota</taxon>
        <taxon>Viridiplantae</taxon>
        <taxon>Streptophyta</taxon>
        <taxon>Embryophyta</taxon>
        <taxon>Tracheophyta</taxon>
        <taxon>Spermatophyta</taxon>
        <taxon>Magnoliopsida</taxon>
        <taxon>eudicotyledons</taxon>
        <taxon>Gunneridae</taxon>
        <taxon>Pentapetalae</taxon>
        <taxon>asterids</taxon>
        <taxon>campanulids</taxon>
        <taxon>Apiales</taxon>
        <taxon>Apiaceae</taxon>
        <taxon>Apioideae</taxon>
        <taxon>Scandiceae</taxon>
        <taxon>Daucinae</taxon>
        <taxon>Daucus</taxon>
        <taxon>Daucus sect. Daucus</taxon>
    </lineage>
</organism>
<accession>A0A166A5S6</accession>
<evidence type="ECO:0000313" key="1">
    <source>
        <dbReference type="EMBL" id="WOG91521.1"/>
    </source>
</evidence>
<dbReference type="PANTHER" id="PTHR44575">
    <property type="entry name" value="OS01G0589200 PROTEIN"/>
    <property type="match status" value="1"/>
</dbReference>
<sequence length="260" mass="28901">MAGLFDKQAEVYLDARPNYPAEWYSMLADRTLSHSLAWDVGTGNGQAAIAVAEHYKKVIGTDVSEAQLKCATQHPRVQYIQTPLSLSDDEIVSLIGGEGSVDLVTVAQAVHWFDLPKFYSTVTRLLRKPGGLFAVWGYNDIVVSPTFDPVMKRFHATTLPYWNPNIKHIFDGYQTLPFPFQDVGLGCKGKPLQLDIPKQLSFEGFIRMLKSWSAVTTAKEKGVDLLPEDMVKDFETAWGGPNLVRSVAYKAFMLAGTPLE</sequence>
<reference evidence="1" key="1">
    <citation type="journal article" date="2016" name="Nat. Genet.">
        <title>A high-quality carrot genome assembly provides new insights into carotenoid accumulation and asterid genome evolution.</title>
        <authorList>
            <person name="Iorizzo M."/>
            <person name="Ellison S."/>
            <person name="Senalik D."/>
            <person name="Zeng P."/>
            <person name="Satapoomin P."/>
            <person name="Huang J."/>
            <person name="Bowman M."/>
            <person name="Iovene M."/>
            <person name="Sanseverino W."/>
            <person name="Cavagnaro P."/>
            <person name="Yildiz M."/>
            <person name="Macko-Podgorni A."/>
            <person name="Moranska E."/>
            <person name="Grzebelus E."/>
            <person name="Grzebelus D."/>
            <person name="Ashrafi H."/>
            <person name="Zheng Z."/>
            <person name="Cheng S."/>
            <person name="Spooner D."/>
            <person name="Van Deynze A."/>
            <person name="Simon P."/>
        </authorList>
    </citation>
    <scope>NUCLEOTIDE SEQUENCE</scope>
    <source>
        <tissue evidence="1">Leaf</tissue>
    </source>
</reference>
<dbReference type="FunFam" id="3.40.50.150:FF:000262">
    <property type="entry name" value="S-adenosyl-L-methionine-dependent methyltransferases superfamily protein"/>
    <property type="match status" value="1"/>
</dbReference>
<dbReference type="OrthoDB" id="10027013at2759"/>
<dbReference type="OMA" id="QYVFDGY"/>
<dbReference type="InterPro" id="IPR013216">
    <property type="entry name" value="Methyltransf_11"/>
</dbReference>
<dbReference type="EMBL" id="CP093345">
    <property type="protein sequence ID" value="WOG91521.1"/>
    <property type="molecule type" value="Genomic_DNA"/>
</dbReference>
<dbReference type="CDD" id="cd02440">
    <property type="entry name" value="AdoMet_MTases"/>
    <property type="match status" value="1"/>
</dbReference>
<dbReference type="GO" id="GO:0008757">
    <property type="term" value="F:S-adenosylmethionine-dependent methyltransferase activity"/>
    <property type="evidence" value="ECO:0007669"/>
    <property type="project" value="InterPro"/>
</dbReference>
<name>A0A166A5S6_DAUCS</name>
<dbReference type="KEGG" id="dcr:108211211"/>
<dbReference type="PANTHER" id="PTHR44575:SF2">
    <property type="entry name" value="OS01G0589200 PROTEIN"/>
    <property type="match status" value="1"/>
</dbReference>
<proteinExistence type="predicted"/>
<protein>
    <submittedName>
        <fullName evidence="1">Uncharacterized protein</fullName>
    </submittedName>
</protein>
<reference evidence="1" key="2">
    <citation type="submission" date="2022-03" db="EMBL/GenBank/DDBJ databases">
        <title>Draft title - Genomic analysis of global carrot germplasm unveils the trajectory of domestication and the origin of high carotenoid orange carrot.</title>
        <authorList>
            <person name="Iorizzo M."/>
            <person name="Ellison S."/>
            <person name="Senalik D."/>
            <person name="Macko-Podgorni A."/>
            <person name="Grzebelus D."/>
            <person name="Bostan H."/>
            <person name="Rolling W."/>
            <person name="Curaba J."/>
            <person name="Simon P."/>
        </authorList>
    </citation>
    <scope>NUCLEOTIDE SEQUENCE</scope>
    <source>
        <tissue evidence="1">Leaf</tissue>
    </source>
</reference>